<proteinExistence type="predicted"/>
<reference evidence="1 2" key="1">
    <citation type="submission" date="2020-02" db="EMBL/GenBank/DDBJ databases">
        <title>Draft genome sequence of Haematococcus lacustris strain NIES-144.</title>
        <authorList>
            <person name="Morimoto D."/>
            <person name="Nakagawa S."/>
            <person name="Yoshida T."/>
            <person name="Sawayama S."/>
        </authorList>
    </citation>
    <scope>NUCLEOTIDE SEQUENCE [LARGE SCALE GENOMIC DNA]</scope>
    <source>
        <strain evidence="1 2">NIES-144</strain>
    </source>
</reference>
<evidence type="ECO:0000313" key="1">
    <source>
        <dbReference type="EMBL" id="GFH14952.1"/>
    </source>
</evidence>
<comment type="caution">
    <text evidence="1">The sequence shown here is derived from an EMBL/GenBank/DDBJ whole genome shotgun (WGS) entry which is preliminary data.</text>
</comment>
<gene>
    <name evidence="1" type="ORF">HaLaN_11095</name>
</gene>
<protein>
    <submittedName>
        <fullName evidence="1">Uncharacterized protein</fullName>
    </submittedName>
</protein>
<evidence type="ECO:0000313" key="2">
    <source>
        <dbReference type="Proteomes" id="UP000485058"/>
    </source>
</evidence>
<sequence length="79" mass="8155">MVLKSIAVHVPNRTDGNDAKFQASIAGVAVVGTSAACTAKLVLEVSQRANTTNATQLTTGITQAVDSFLVNWCDTACST</sequence>
<keyword evidence="2" id="KW-1185">Reference proteome</keyword>
<dbReference type="Proteomes" id="UP000485058">
    <property type="component" value="Unassembled WGS sequence"/>
</dbReference>
<dbReference type="AlphaFoldDB" id="A0A699ZH63"/>
<name>A0A699ZH63_HAELA</name>
<organism evidence="1 2">
    <name type="scientific">Haematococcus lacustris</name>
    <name type="common">Green alga</name>
    <name type="synonym">Haematococcus pluvialis</name>
    <dbReference type="NCBI Taxonomy" id="44745"/>
    <lineage>
        <taxon>Eukaryota</taxon>
        <taxon>Viridiplantae</taxon>
        <taxon>Chlorophyta</taxon>
        <taxon>core chlorophytes</taxon>
        <taxon>Chlorophyceae</taxon>
        <taxon>CS clade</taxon>
        <taxon>Chlamydomonadales</taxon>
        <taxon>Haematococcaceae</taxon>
        <taxon>Haematococcus</taxon>
    </lineage>
</organism>
<accession>A0A699ZH63</accession>
<dbReference type="EMBL" id="BLLF01000787">
    <property type="protein sequence ID" value="GFH14952.1"/>
    <property type="molecule type" value="Genomic_DNA"/>
</dbReference>